<accession>A0A2K1KPK1</accession>
<sequence length="1029" mass="116998">MRLAIICNVAELTGPTSMAVARAEIDAPRACLLPPMMDLGIQYLHCKIERTVILKNLRALPVCYNWWNNDGVGDHKQAQISWSQGSGKIPPRGEVELTFTFDPQGVGPFECILVCEVWKQQFPLGLLLKAFIVDIQVSFHVFRLEVDDGYQQSGRSIAFERIGKLQHERMYGRPSISGGRCYKAPSLDDPKVPCLDFGRRNIVHRVHSFKLLIQNHSPIEANVHVRVTNHPSEPEFALVEDELWMLSALTGHLSTLTVNHRDPYQSALTNKAQQFPSLAPQDANHSRFFSSMGKSMVWRRIEGAMHEAMIKEGQSVGFLIYPLSTGVLQPWSEWSCEVVCFSTLPGFYKDTLVVKIGQLLPFYIPVEIELVGNPLVSRINYLEPSGLQDIKETPELVLTWNTMPVGNPVVRRAFWIYNTSPFNMVVEWQIMKPMLNEDDLDVKVVFDIEENHENMLHCMLIPERNGEDWIIRVCIQEHLGIDFKNKIHLTFQDFMEPYPKAETPPFRIVPQKQISSRLRFMRSHRNSHALQVILGQRSSQFSVTFQCSEAASYKAIFIGRTLIHDGQFQLKAEAPQFAFDSTLEKLDKQFIYRRPSTMHVCEHVVTYFNKRTSQFQSLLVHKTSVGDHVHLEQLNQRKSSKKGGAWAEFGRKKSGVHRLNHEDDMFDQVASDEIAEEGNYAVSVLDIPNALITDAFAPNQEIDLIQPLRVTVVARLVVPRLYCNVDDNISFLVHGSLPIEQRFETKSLFLTNTYLERILFSIVAPPPFYVLNATHGIVEPITDGAATRCLSIIKDPVREPEPGHYRLLADWTLQLSLRFRPLLNDGDWYPEDEVIEQELVISFQDRHKQIITMYGDIRYPEVTLQTEILSFGTVVCPDCARCQDFTISNTSVVPLDWRIVTEKSHLDMVECAELDGFVNWQHLKDLNKRWPVIWKATPESGRIPGREGCMGEVYKQIVTITFSPFEPLAYAETIWIEAFRGRGHRLVLEGQGSAIITPRPVVGLAAPAATAGTAKASSKMTKRKSSAKI</sequence>
<organism evidence="1">
    <name type="scientific">Physcomitrium patens</name>
    <name type="common">Spreading-leaved earth moss</name>
    <name type="synonym">Physcomitrella patens</name>
    <dbReference type="NCBI Taxonomy" id="3218"/>
    <lineage>
        <taxon>Eukaryota</taxon>
        <taxon>Viridiplantae</taxon>
        <taxon>Streptophyta</taxon>
        <taxon>Embryophyta</taxon>
        <taxon>Bryophyta</taxon>
        <taxon>Bryophytina</taxon>
        <taxon>Bryopsida</taxon>
        <taxon>Funariidae</taxon>
        <taxon>Funariales</taxon>
        <taxon>Funariaceae</taxon>
        <taxon>Physcomitrium</taxon>
    </lineage>
</organism>
<dbReference type="EnsemblPlants" id="Pp3c4_22940V3.1">
    <property type="protein sequence ID" value="Pp3c4_22940V3.1"/>
    <property type="gene ID" value="Pp3c4_22940"/>
</dbReference>
<dbReference type="Proteomes" id="UP000006727">
    <property type="component" value="Chromosome 4"/>
</dbReference>
<evidence type="ECO:0000313" key="3">
    <source>
        <dbReference type="Proteomes" id="UP000006727"/>
    </source>
</evidence>
<dbReference type="Gramene" id="Pp3c4_22940V3.2">
    <property type="protein sequence ID" value="Pp3c4_22940V3.2"/>
    <property type="gene ID" value="Pp3c4_22940"/>
</dbReference>
<dbReference type="PANTHER" id="PTHR46348">
    <property type="entry name" value="DELETED IN LUNG AND ESOPHAGEAL CANCER PROTEIN 1"/>
    <property type="match status" value="1"/>
</dbReference>
<evidence type="ECO:0000313" key="2">
    <source>
        <dbReference type="EnsemblPlants" id="Pp3c4_22940V3.1"/>
    </source>
</evidence>
<protein>
    <submittedName>
        <fullName evidence="1 2">Uncharacterized protein</fullName>
    </submittedName>
</protein>
<dbReference type="PaxDb" id="3218-PP1S60_36V6.1"/>
<reference evidence="1 3" key="2">
    <citation type="journal article" date="2018" name="Plant J.">
        <title>The Physcomitrella patens chromosome-scale assembly reveals moss genome structure and evolution.</title>
        <authorList>
            <person name="Lang D."/>
            <person name="Ullrich K.K."/>
            <person name="Murat F."/>
            <person name="Fuchs J."/>
            <person name="Jenkins J."/>
            <person name="Haas F.B."/>
            <person name="Piednoel M."/>
            <person name="Gundlach H."/>
            <person name="Van Bel M."/>
            <person name="Meyberg R."/>
            <person name="Vives C."/>
            <person name="Morata J."/>
            <person name="Symeonidi A."/>
            <person name="Hiss M."/>
            <person name="Muchero W."/>
            <person name="Kamisugi Y."/>
            <person name="Saleh O."/>
            <person name="Blanc G."/>
            <person name="Decker E.L."/>
            <person name="van Gessel N."/>
            <person name="Grimwood J."/>
            <person name="Hayes R.D."/>
            <person name="Graham S.W."/>
            <person name="Gunter L.E."/>
            <person name="McDaniel S.F."/>
            <person name="Hoernstein S.N.W."/>
            <person name="Larsson A."/>
            <person name="Li F.W."/>
            <person name="Perroud P.F."/>
            <person name="Phillips J."/>
            <person name="Ranjan P."/>
            <person name="Rokshar D.S."/>
            <person name="Rothfels C.J."/>
            <person name="Schneider L."/>
            <person name="Shu S."/>
            <person name="Stevenson D.W."/>
            <person name="Thummler F."/>
            <person name="Tillich M."/>
            <person name="Villarreal Aguilar J.C."/>
            <person name="Widiez T."/>
            <person name="Wong G.K."/>
            <person name="Wymore A."/>
            <person name="Zhang Y."/>
            <person name="Zimmer A.D."/>
            <person name="Quatrano R.S."/>
            <person name="Mayer K.F.X."/>
            <person name="Goodstein D."/>
            <person name="Casacuberta J.M."/>
            <person name="Vandepoele K."/>
            <person name="Reski R."/>
            <person name="Cuming A.C."/>
            <person name="Tuskan G.A."/>
            <person name="Maumus F."/>
            <person name="Salse J."/>
            <person name="Schmutz J."/>
            <person name="Rensing S.A."/>
        </authorList>
    </citation>
    <scope>NUCLEOTIDE SEQUENCE [LARGE SCALE GENOMIC DNA]</scope>
    <source>
        <strain evidence="2 3">cv. Gransden 2004</strain>
    </source>
</reference>
<keyword evidence="3" id="KW-1185">Reference proteome</keyword>
<dbReference type="InterPro" id="IPR033304">
    <property type="entry name" value="DLEC1"/>
</dbReference>
<gene>
    <name evidence="1" type="ORF">PHYPA_006621</name>
</gene>
<dbReference type="GO" id="GO:0008285">
    <property type="term" value="P:negative regulation of cell population proliferation"/>
    <property type="evidence" value="ECO:0007669"/>
    <property type="project" value="InterPro"/>
</dbReference>
<reference evidence="1 3" key="1">
    <citation type="journal article" date="2008" name="Science">
        <title>The Physcomitrella genome reveals evolutionary insights into the conquest of land by plants.</title>
        <authorList>
            <person name="Rensing S."/>
            <person name="Lang D."/>
            <person name="Zimmer A."/>
            <person name="Terry A."/>
            <person name="Salamov A."/>
            <person name="Shapiro H."/>
            <person name="Nishiyama T."/>
            <person name="Perroud P.-F."/>
            <person name="Lindquist E."/>
            <person name="Kamisugi Y."/>
            <person name="Tanahashi T."/>
            <person name="Sakakibara K."/>
            <person name="Fujita T."/>
            <person name="Oishi K."/>
            <person name="Shin-I T."/>
            <person name="Kuroki Y."/>
            <person name="Toyoda A."/>
            <person name="Suzuki Y."/>
            <person name="Hashimoto A."/>
            <person name="Yamaguchi K."/>
            <person name="Sugano A."/>
            <person name="Kohara Y."/>
            <person name="Fujiyama A."/>
            <person name="Anterola A."/>
            <person name="Aoki S."/>
            <person name="Ashton N."/>
            <person name="Barbazuk W.B."/>
            <person name="Barker E."/>
            <person name="Bennetzen J."/>
            <person name="Bezanilla M."/>
            <person name="Blankenship R."/>
            <person name="Cho S.H."/>
            <person name="Dutcher S."/>
            <person name="Estelle M."/>
            <person name="Fawcett J.A."/>
            <person name="Gundlach H."/>
            <person name="Hanada K."/>
            <person name="Heyl A."/>
            <person name="Hicks K.A."/>
            <person name="Hugh J."/>
            <person name="Lohr M."/>
            <person name="Mayer K."/>
            <person name="Melkozernov A."/>
            <person name="Murata T."/>
            <person name="Nelson D."/>
            <person name="Pils B."/>
            <person name="Prigge M."/>
            <person name="Reiss B."/>
            <person name="Renner T."/>
            <person name="Rombauts S."/>
            <person name="Rushton P."/>
            <person name="Sanderfoot A."/>
            <person name="Schween G."/>
            <person name="Shiu S.-H."/>
            <person name="Stueber K."/>
            <person name="Theodoulou F.L."/>
            <person name="Tu H."/>
            <person name="Van de Peer Y."/>
            <person name="Verrier P.J."/>
            <person name="Waters E."/>
            <person name="Wood A."/>
            <person name="Yang L."/>
            <person name="Cove D."/>
            <person name="Cuming A."/>
            <person name="Hasebe M."/>
            <person name="Lucas S."/>
            <person name="Mishler D.B."/>
            <person name="Reski R."/>
            <person name="Grigoriev I."/>
            <person name="Quatrano R.S."/>
            <person name="Boore J.L."/>
        </authorList>
    </citation>
    <scope>NUCLEOTIDE SEQUENCE [LARGE SCALE GENOMIC DNA]</scope>
    <source>
        <strain evidence="2 3">cv. Gransden 2004</strain>
    </source>
</reference>
<reference evidence="2" key="3">
    <citation type="submission" date="2020-12" db="UniProtKB">
        <authorList>
            <consortium name="EnsemblPlants"/>
        </authorList>
    </citation>
    <scope>IDENTIFICATION</scope>
</reference>
<evidence type="ECO:0000313" key="1">
    <source>
        <dbReference type="EMBL" id="PNR55724.1"/>
    </source>
</evidence>
<dbReference type="Gramene" id="Pp3c4_22940V3.1">
    <property type="protein sequence ID" value="Pp3c4_22940V3.1"/>
    <property type="gene ID" value="Pp3c4_22940"/>
</dbReference>
<proteinExistence type="predicted"/>
<dbReference type="AlphaFoldDB" id="A0A2K1KPK1"/>
<dbReference type="EnsemblPlants" id="Pp3c4_22940V3.2">
    <property type="protein sequence ID" value="Pp3c4_22940V3.2"/>
    <property type="gene ID" value="Pp3c4_22940"/>
</dbReference>
<name>A0A2K1KPK1_PHYPA</name>
<dbReference type="PANTHER" id="PTHR46348:SF1">
    <property type="entry name" value="DELETED IN LUNG AND ESOPHAGEAL CANCER PROTEIN 1"/>
    <property type="match status" value="1"/>
</dbReference>
<dbReference type="InterPro" id="IPR013783">
    <property type="entry name" value="Ig-like_fold"/>
</dbReference>
<dbReference type="Gene3D" id="2.60.40.10">
    <property type="entry name" value="Immunoglobulins"/>
    <property type="match status" value="2"/>
</dbReference>
<dbReference type="EMBL" id="ABEU02000004">
    <property type="protein sequence ID" value="PNR55724.1"/>
    <property type="molecule type" value="Genomic_DNA"/>
</dbReference>
<dbReference type="InParanoid" id="A0A2K1KPK1"/>